<keyword evidence="3" id="KW-1185">Reference proteome</keyword>
<evidence type="ECO:0000313" key="2">
    <source>
        <dbReference type="EMBL" id="GGD28596.1"/>
    </source>
</evidence>
<proteinExistence type="predicted"/>
<sequence>MIDVMDDSGDRAALRGPEMVSGLYWAVRESFVGYVAGTPDGQVFGDDGAETDGQGTFRFPLVATEHHGARWRIRFEGTVRFLAHGGMLNVTLASPVLDLDAEKGSLYVAVGDREVAILDVTPAAPVEVDGGWRVFPPLAAQLTPAGSALFGDVYAAGEPFAPLQVALPADAGTA</sequence>
<organism evidence="2 3">
    <name type="scientific">Microbacterium faecale</name>
    <dbReference type="NCBI Taxonomy" id="1804630"/>
    <lineage>
        <taxon>Bacteria</taxon>
        <taxon>Bacillati</taxon>
        <taxon>Actinomycetota</taxon>
        <taxon>Actinomycetes</taxon>
        <taxon>Micrococcales</taxon>
        <taxon>Microbacteriaceae</taxon>
        <taxon>Microbacterium</taxon>
    </lineage>
</organism>
<dbReference type="Pfam" id="PF04213">
    <property type="entry name" value="HtaA"/>
    <property type="match status" value="1"/>
</dbReference>
<reference evidence="2" key="1">
    <citation type="journal article" date="2014" name="Int. J. Syst. Evol. Microbiol.">
        <title>Complete genome sequence of Corynebacterium casei LMG S-19264T (=DSM 44701T), isolated from a smear-ripened cheese.</title>
        <authorList>
            <consortium name="US DOE Joint Genome Institute (JGI-PGF)"/>
            <person name="Walter F."/>
            <person name="Albersmeier A."/>
            <person name="Kalinowski J."/>
            <person name="Ruckert C."/>
        </authorList>
    </citation>
    <scope>NUCLEOTIDE SEQUENCE</scope>
    <source>
        <strain evidence="2">CGMCC 1.15152</strain>
    </source>
</reference>
<evidence type="ECO:0000313" key="3">
    <source>
        <dbReference type="Proteomes" id="UP000633205"/>
    </source>
</evidence>
<dbReference type="AlphaFoldDB" id="A0A917DD66"/>
<gene>
    <name evidence="2" type="ORF">GCM10010915_05770</name>
</gene>
<accession>A0A917DD66</accession>
<reference evidence="2" key="2">
    <citation type="submission" date="2020-09" db="EMBL/GenBank/DDBJ databases">
        <authorList>
            <person name="Sun Q."/>
            <person name="Zhou Y."/>
        </authorList>
    </citation>
    <scope>NUCLEOTIDE SEQUENCE</scope>
    <source>
        <strain evidence="2">CGMCC 1.15152</strain>
    </source>
</reference>
<name>A0A917DD66_9MICO</name>
<dbReference type="InterPro" id="IPR007331">
    <property type="entry name" value="Htaa"/>
</dbReference>
<feature type="domain" description="Htaa" evidence="1">
    <location>
        <begin position="23"/>
        <end position="165"/>
    </location>
</feature>
<dbReference type="EMBL" id="BMHO01000001">
    <property type="protein sequence ID" value="GGD28596.1"/>
    <property type="molecule type" value="Genomic_DNA"/>
</dbReference>
<protein>
    <recommendedName>
        <fullName evidence="1">Htaa domain-containing protein</fullName>
    </recommendedName>
</protein>
<evidence type="ECO:0000259" key="1">
    <source>
        <dbReference type="Pfam" id="PF04213"/>
    </source>
</evidence>
<comment type="caution">
    <text evidence="2">The sequence shown here is derived from an EMBL/GenBank/DDBJ whole genome shotgun (WGS) entry which is preliminary data.</text>
</comment>
<dbReference type="Proteomes" id="UP000633205">
    <property type="component" value="Unassembled WGS sequence"/>
</dbReference>